<feature type="transmembrane region" description="Helical" evidence="2">
    <location>
        <begin position="556"/>
        <end position="577"/>
    </location>
</feature>
<sequence>MYMSRADIRDARYFDICVPLYKAARTGDWDAAKAIFDGNRDYVRYAIDTDYNTPLHIAGCAKETPRMNKFVRNLLHLMNDEDLLLQNNHFNSALCTAASYGYTGMVRMMVDRNAALVNIHGIHGRPPLYRSAEQGRCETLRYLYGLSNNLGNDPFWKDFDKKLWLLQQCITYDVFDIALLIVTNHPQLARDVSIIGDLARKPDAFKREMTQENMNLRQRICVRLFPACMLPDSIRNFNNNYNAWRLLRLIWRDHIMTMRIADIERILKGPLKKIPQPQAKPKDTYPFRRLFVATEMGNTFFVVELLRAHPTLIWSKNDEGLTIFHVAAMHRHLDIFNILYEMGKRKNWLSAEEDGDGNTMLHLIALTSRKMRDEASGASLVMQRESLWFKRVEKMMLASFRGKRNHKGKTAYEIFSEENKDVISQGVNWMRDCVVVATLIVTVAFAVAFTVPGGNIQESGNQGSGKIIQEVGIPIFVRKRGFLVFLIADAISLSSASTSLLLFLSLLTSRHGERDFILSLPTKLSVGLIALVISVAAMMVTFCASFFVLYKKDVKWVPITVVVLASIPVLMFVGFQYNLLKDMIASMFCSRYLFNPRKHKLYKRD</sequence>
<accession>A0AA38TEN1</accession>
<feature type="transmembrane region" description="Helical" evidence="2">
    <location>
        <begin position="433"/>
        <end position="451"/>
    </location>
</feature>
<gene>
    <name evidence="4" type="ORF">OSB04_017871</name>
</gene>
<dbReference type="PROSITE" id="PS50088">
    <property type="entry name" value="ANK_REPEAT"/>
    <property type="match status" value="1"/>
</dbReference>
<name>A0AA38TEN1_9ASTR</name>
<keyword evidence="5" id="KW-1185">Reference proteome</keyword>
<keyword evidence="2" id="KW-0812">Transmembrane</keyword>
<evidence type="ECO:0000256" key="1">
    <source>
        <dbReference type="PROSITE-ProRule" id="PRU00023"/>
    </source>
</evidence>
<dbReference type="SMART" id="SM00248">
    <property type="entry name" value="ANK"/>
    <property type="match status" value="5"/>
</dbReference>
<feature type="transmembrane region" description="Helical" evidence="2">
    <location>
        <begin position="528"/>
        <end position="550"/>
    </location>
</feature>
<keyword evidence="2" id="KW-1133">Transmembrane helix</keyword>
<dbReference type="Gene3D" id="1.25.40.20">
    <property type="entry name" value="Ankyrin repeat-containing domain"/>
    <property type="match status" value="2"/>
</dbReference>
<evidence type="ECO:0000313" key="5">
    <source>
        <dbReference type="Proteomes" id="UP001172457"/>
    </source>
</evidence>
<protein>
    <recommendedName>
        <fullName evidence="3">PGG domain-containing protein</fullName>
    </recommendedName>
</protein>
<feature type="transmembrane region" description="Helical" evidence="2">
    <location>
        <begin position="482"/>
        <end position="507"/>
    </location>
</feature>
<dbReference type="PANTHER" id="PTHR24177">
    <property type="entry name" value="CASKIN"/>
    <property type="match status" value="1"/>
</dbReference>
<feature type="repeat" description="ANK" evidence="1">
    <location>
        <begin position="319"/>
        <end position="351"/>
    </location>
</feature>
<dbReference type="InterPro" id="IPR002110">
    <property type="entry name" value="Ankyrin_rpt"/>
</dbReference>
<feature type="domain" description="PGG" evidence="3">
    <location>
        <begin position="432"/>
        <end position="548"/>
    </location>
</feature>
<keyword evidence="2" id="KW-0472">Membrane</keyword>
<evidence type="ECO:0000256" key="2">
    <source>
        <dbReference type="SAM" id="Phobius"/>
    </source>
</evidence>
<evidence type="ECO:0000259" key="3">
    <source>
        <dbReference type="Pfam" id="PF13962"/>
    </source>
</evidence>
<reference evidence="4" key="1">
    <citation type="submission" date="2023-03" db="EMBL/GenBank/DDBJ databases">
        <title>Chromosome-scale reference genome and RAD-based genetic map of yellow starthistle (Centaurea solstitialis) reveal putative structural variation and QTLs associated with invader traits.</title>
        <authorList>
            <person name="Reatini B."/>
            <person name="Cang F.A."/>
            <person name="Jiang Q."/>
            <person name="Mckibben M.T.W."/>
            <person name="Barker M.S."/>
            <person name="Rieseberg L.H."/>
            <person name="Dlugosch K.M."/>
        </authorList>
    </citation>
    <scope>NUCLEOTIDE SEQUENCE</scope>
    <source>
        <strain evidence="4">CAN-66</strain>
        <tissue evidence="4">Leaf</tissue>
    </source>
</reference>
<organism evidence="4 5">
    <name type="scientific">Centaurea solstitialis</name>
    <name type="common">yellow star-thistle</name>
    <dbReference type="NCBI Taxonomy" id="347529"/>
    <lineage>
        <taxon>Eukaryota</taxon>
        <taxon>Viridiplantae</taxon>
        <taxon>Streptophyta</taxon>
        <taxon>Embryophyta</taxon>
        <taxon>Tracheophyta</taxon>
        <taxon>Spermatophyta</taxon>
        <taxon>Magnoliopsida</taxon>
        <taxon>eudicotyledons</taxon>
        <taxon>Gunneridae</taxon>
        <taxon>Pentapetalae</taxon>
        <taxon>asterids</taxon>
        <taxon>campanulids</taxon>
        <taxon>Asterales</taxon>
        <taxon>Asteraceae</taxon>
        <taxon>Carduoideae</taxon>
        <taxon>Cardueae</taxon>
        <taxon>Centaureinae</taxon>
        <taxon>Centaurea</taxon>
    </lineage>
</organism>
<keyword evidence="1" id="KW-0040">ANK repeat</keyword>
<comment type="caution">
    <text evidence="4">The sequence shown here is derived from an EMBL/GenBank/DDBJ whole genome shotgun (WGS) entry which is preliminary data.</text>
</comment>
<proteinExistence type="predicted"/>
<dbReference type="SUPFAM" id="SSF48403">
    <property type="entry name" value="Ankyrin repeat"/>
    <property type="match status" value="1"/>
</dbReference>
<evidence type="ECO:0000313" key="4">
    <source>
        <dbReference type="EMBL" id="KAJ9553826.1"/>
    </source>
</evidence>
<dbReference type="AlphaFoldDB" id="A0AA38TEN1"/>
<dbReference type="GO" id="GO:0016020">
    <property type="term" value="C:membrane"/>
    <property type="evidence" value="ECO:0007669"/>
    <property type="project" value="TreeGrafter"/>
</dbReference>
<dbReference type="InterPro" id="IPR036770">
    <property type="entry name" value="Ankyrin_rpt-contain_sf"/>
</dbReference>
<dbReference type="PANTHER" id="PTHR24177:SF443">
    <property type="entry name" value="PGG DOMAIN-CONTAINING PROTEIN"/>
    <property type="match status" value="1"/>
</dbReference>
<dbReference type="InterPro" id="IPR026961">
    <property type="entry name" value="PGG_dom"/>
</dbReference>
<dbReference type="Proteomes" id="UP001172457">
    <property type="component" value="Chromosome 4"/>
</dbReference>
<dbReference type="EMBL" id="JARYMX010000004">
    <property type="protein sequence ID" value="KAJ9553826.1"/>
    <property type="molecule type" value="Genomic_DNA"/>
</dbReference>
<dbReference type="Pfam" id="PF13962">
    <property type="entry name" value="PGG"/>
    <property type="match status" value="1"/>
</dbReference>